<dbReference type="RefSeq" id="WP_132078319.1">
    <property type="nucleotide sequence ID" value="NZ_SLVU01000015.1"/>
</dbReference>
<protein>
    <recommendedName>
        <fullName evidence="4">Cupin domain-containing protein</fullName>
    </recommendedName>
</protein>
<reference evidence="2 3" key="1">
    <citation type="submission" date="2019-03" db="EMBL/GenBank/DDBJ databases">
        <title>Genomic Encyclopedia of Type Strains, Phase IV (KMG-V): Genome sequencing to study the core and pangenomes of soil and plant-associated prokaryotes.</title>
        <authorList>
            <person name="Whitman W."/>
        </authorList>
    </citation>
    <scope>NUCLEOTIDE SEQUENCE [LARGE SCALE GENOMIC DNA]</scope>
    <source>
        <strain evidence="2 3">23C40</strain>
    </source>
</reference>
<sequence>MKPNPVAALALGLFLSPSFAGAQQQAQEPKYVVKPLAEKKVSELPAGELFWRVENFATVAQAQAAMGPNSLVAESRGKVWLFTLGPAGQVSTGGTKVAEIGPIPKVEASQYLLRINEAGGPPGTKTPVHTHPGPEAFYVLAGETSQKTPHGVNRVGAGQSMVGHGDTPMEVWSSGSTETQSLVMFVVDATKPFSSPAKFD</sequence>
<feature type="signal peptide" evidence="1">
    <location>
        <begin position="1"/>
        <end position="22"/>
    </location>
</feature>
<evidence type="ECO:0000313" key="3">
    <source>
        <dbReference type="Proteomes" id="UP000295043"/>
    </source>
</evidence>
<proteinExistence type="predicted"/>
<evidence type="ECO:0000313" key="2">
    <source>
        <dbReference type="EMBL" id="TCN27630.1"/>
    </source>
</evidence>
<dbReference type="AlphaFoldDB" id="A0A4V2RE79"/>
<gene>
    <name evidence="2" type="ORF">EV184_11588</name>
</gene>
<evidence type="ECO:0000256" key="1">
    <source>
        <dbReference type="SAM" id="SignalP"/>
    </source>
</evidence>
<dbReference type="EMBL" id="SLVU01000015">
    <property type="protein sequence ID" value="TCN27630.1"/>
    <property type="molecule type" value="Genomic_DNA"/>
</dbReference>
<evidence type="ECO:0008006" key="4">
    <source>
        <dbReference type="Google" id="ProtNLM"/>
    </source>
</evidence>
<feature type="chain" id="PRO_5020988638" description="Cupin domain-containing protein" evidence="1">
    <location>
        <begin position="23"/>
        <end position="200"/>
    </location>
</feature>
<comment type="caution">
    <text evidence="2">The sequence shown here is derived from an EMBL/GenBank/DDBJ whole genome shotgun (WGS) entry which is preliminary data.</text>
</comment>
<name>A0A4V2RE79_9HYPH</name>
<dbReference type="InterPro" id="IPR014710">
    <property type="entry name" value="RmlC-like_jellyroll"/>
</dbReference>
<dbReference type="InterPro" id="IPR011051">
    <property type="entry name" value="RmlC_Cupin_sf"/>
</dbReference>
<dbReference type="Gene3D" id="2.60.120.10">
    <property type="entry name" value="Jelly Rolls"/>
    <property type="match status" value="1"/>
</dbReference>
<dbReference type="Proteomes" id="UP000295043">
    <property type="component" value="Unassembled WGS sequence"/>
</dbReference>
<organism evidence="2 3">
    <name type="scientific">Sinorhizobium americanum</name>
    <dbReference type="NCBI Taxonomy" id="194963"/>
    <lineage>
        <taxon>Bacteria</taxon>
        <taxon>Pseudomonadati</taxon>
        <taxon>Pseudomonadota</taxon>
        <taxon>Alphaproteobacteria</taxon>
        <taxon>Hyphomicrobiales</taxon>
        <taxon>Rhizobiaceae</taxon>
        <taxon>Sinorhizobium/Ensifer group</taxon>
        <taxon>Sinorhizobium</taxon>
    </lineage>
</organism>
<keyword evidence="1" id="KW-0732">Signal</keyword>
<dbReference type="SUPFAM" id="SSF51182">
    <property type="entry name" value="RmlC-like cupins"/>
    <property type="match status" value="1"/>
</dbReference>
<accession>A0A4V2RE79</accession>